<name>A0ABP8WAP7_9ACTN</name>
<dbReference type="NCBIfam" id="NF035939">
    <property type="entry name" value="TIM_EboE"/>
    <property type="match status" value="1"/>
</dbReference>
<dbReference type="SUPFAM" id="SSF51658">
    <property type="entry name" value="Xylose isomerase-like"/>
    <property type="match status" value="1"/>
</dbReference>
<evidence type="ECO:0000313" key="3">
    <source>
        <dbReference type="Proteomes" id="UP001500621"/>
    </source>
</evidence>
<evidence type="ECO:0000313" key="2">
    <source>
        <dbReference type="EMBL" id="GAA4684962.1"/>
    </source>
</evidence>
<dbReference type="EMBL" id="BAABIM010000002">
    <property type="protein sequence ID" value="GAA4684962.1"/>
    <property type="molecule type" value="Genomic_DNA"/>
</dbReference>
<dbReference type="Proteomes" id="UP001500621">
    <property type="component" value="Unassembled WGS sequence"/>
</dbReference>
<protein>
    <submittedName>
        <fullName evidence="2">Metabolite traffic protein EboE</fullName>
    </submittedName>
</protein>
<gene>
    <name evidence="2" type="primary">eboE</name>
    <name evidence="2" type="ORF">GCM10023226_23060</name>
</gene>
<dbReference type="Pfam" id="PF01261">
    <property type="entry name" value="AP_endonuc_2"/>
    <property type="match status" value="1"/>
</dbReference>
<reference evidence="3" key="1">
    <citation type="journal article" date="2019" name="Int. J. Syst. Evol. Microbiol.">
        <title>The Global Catalogue of Microorganisms (GCM) 10K type strain sequencing project: providing services to taxonomists for standard genome sequencing and annotation.</title>
        <authorList>
            <consortium name="The Broad Institute Genomics Platform"/>
            <consortium name="The Broad Institute Genome Sequencing Center for Infectious Disease"/>
            <person name="Wu L."/>
            <person name="Ma J."/>
        </authorList>
    </citation>
    <scope>NUCLEOTIDE SEQUENCE [LARGE SCALE GENOMIC DNA]</scope>
    <source>
        <strain evidence="3">JCM 18127</strain>
    </source>
</reference>
<feature type="domain" description="Xylose isomerase-like TIM barrel" evidence="1">
    <location>
        <begin position="64"/>
        <end position="230"/>
    </location>
</feature>
<dbReference type="Gene3D" id="3.20.20.150">
    <property type="entry name" value="Divalent-metal-dependent TIM barrel enzymes"/>
    <property type="match status" value="1"/>
</dbReference>
<organism evidence="2 3">
    <name type="scientific">Nocardioides nanhaiensis</name>
    <dbReference type="NCBI Taxonomy" id="1476871"/>
    <lineage>
        <taxon>Bacteria</taxon>
        <taxon>Bacillati</taxon>
        <taxon>Actinomycetota</taxon>
        <taxon>Actinomycetes</taxon>
        <taxon>Propionibacteriales</taxon>
        <taxon>Nocardioidaceae</taxon>
        <taxon>Nocardioides</taxon>
    </lineage>
</organism>
<sequence length="415" mass="44738">MRLRHPDGTVVHLGYGTNALPAHEPVGLVAQATALGDRLRRLLDVPRVGLGLWLPGAAAHSLAADLAAVRRVREQLAAHGVEVVTLNAFPYSDFQGQQVKHEVYRPTWAERPRLQHTLDAAAVLAELLPADAVRGSISTLPLGWRTPWLADRQRAAEAHLGELAAGLDAIEAQTGRSVVVAVEPEPGCVVETVEEAVERLAEVDRSRVGVCLDLCHLAVGFEDPETALQRLDAAGLAVLKAQPAAALVVEDPADPAARAVLEGYAEDRFLHQVRQQSGRAHTRLQARDDLPEALGGRRPLRTGSPWRVHFHVPVHAAPAPPLRHSRPELRAWLAALLGGPQARVDHLEVETYTWAVLPQGAPADDDALAAGLAGELAWVHDELVALGLTPLDTDDPHLSTRLTARLDPHILQELP</sequence>
<evidence type="ECO:0000259" key="1">
    <source>
        <dbReference type="Pfam" id="PF01261"/>
    </source>
</evidence>
<dbReference type="PANTHER" id="PTHR12110:SF53">
    <property type="entry name" value="BLR5974 PROTEIN"/>
    <property type="match status" value="1"/>
</dbReference>
<dbReference type="InterPro" id="IPR013022">
    <property type="entry name" value="Xyl_isomerase-like_TIM-brl"/>
</dbReference>
<dbReference type="InterPro" id="IPR036237">
    <property type="entry name" value="Xyl_isomerase-like_sf"/>
</dbReference>
<dbReference type="RefSeq" id="WP_345265885.1">
    <property type="nucleotide sequence ID" value="NZ_BAABIM010000002.1"/>
</dbReference>
<dbReference type="PANTHER" id="PTHR12110">
    <property type="entry name" value="HYDROXYPYRUVATE ISOMERASE"/>
    <property type="match status" value="1"/>
</dbReference>
<accession>A0ABP8WAP7</accession>
<keyword evidence="3" id="KW-1185">Reference proteome</keyword>
<comment type="caution">
    <text evidence="2">The sequence shown here is derived from an EMBL/GenBank/DDBJ whole genome shotgun (WGS) entry which is preliminary data.</text>
</comment>
<proteinExistence type="predicted"/>
<dbReference type="InterPro" id="IPR050312">
    <property type="entry name" value="IolE/XylAMocC-like"/>
</dbReference>